<protein>
    <submittedName>
        <fullName evidence="1">PTS cellbiose transporter subunit IIC</fullName>
    </submittedName>
</protein>
<name>A0A4Q2FJ15_STROR</name>
<dbReference type="EMBL" id="QEWJ01000013">
    <property type="protein sequence ID" value="RXX20030.1"/>
    <property type="molecule type" value="Genomic_DNA"/>
</dbReference>
<dbReference type="Proteomes" id="UP000289485">
    <property type="component" value="Unassembled WGS sequence"/>
</dbReference>
<proteinExistence type="predicted"/>
<dbReference type="AlphaFoldDB" id="A0A4Q2FJ15"/>
<comment type="caution">
    <text evidence="1">The sequence shown here is derived from an EMBL/GenBank/DDBJ whole genome shotgun (WGS) entry which is preliminary data.</text>
</comment>
<organism evidence="1 2">
    <name type="scientific">Streptococcus oralis</name>
    <dbReference type="NCBI Taxonomy" id="1303"/>
    <lineage>
        <taxon>Bacteria</taxon>
        <taxon>Bacillati</taxon>
        <taxon>Bacillota</taxon>
        <taxon>Bacilli</taxon>
        <taxon>Lactobacillales</taxon>
        <taxon>Streptococcaceae</taxon>
        <taxon>Streptococcus</taxon>
    </lineage>
</organism>
<evidence type="ECO:0000313" key="1">
    <source>
        <dbReference type="EMBL" id="RXX20030.1"/>
    </source>
</evidence>
<sequence>MSLNYQPAPKDPRFYIVQDLLLLTRHLPLKEA</sequence>
<reference evidence="1 2" key="1">
    <citation type="submission" date="2018-05" db="EMBL/GenBank/DDBJ databases">
        <title>Streptococcus from otitis media.</title>
        <authorList>
            <person name="Wayes A.M."/>
            <person name="Jakubovics N.S."/>
        </authorList>
    </citation>
    <scope>NUCLEOTIDE SEQUENCE [LARGE SCALE GENOMIC DNA]</scope>
    <source>
        <strain evidence="1 2">NU43</strain>
    </source>
</reference>
<accession>A0A4Q2FJ15</accession>
<evidence type="ECO:0000313" key="2">
    <source>
        <dbReference type="Proteomes" id="UP000289485"/>
    </source>
</evidence>
<gene>
    <name evidence="1" type="ORF">DF216_09070</name>
</gene>